<dbReference type="Proteomes" id="UP000267517">
    <property type="component" value="Chromosome II"/>
</dbReference>
<reference evidence="1 2" key="1">
    <citation type="submission" date="2017-05" db="EMBL/GenBank/DDBJ databases">
        <title>whole genome sequence of Prevotella melaninogenica GAI 07411.</title>
        <authorList>
            <person name="Kondo Y."/>
            <person name="Hoshino T."/>
        </authorList>
    </citation>
    <scope>NUCLEOTIDE SEQUENCE [LARGE SCALE GENOMIC DNA]</scope>
    <source>
        <strain evidence="1 2">GAI 07411</strain>
    </source>
</reference>
<protein>
    <submittedName>
        <fullName evidence="1">Uncharacterized protein</fullName>
    </submittedName>
</protein>
<dbReference type="AlphaFoldDB" id="A0A250KM52"/>
<dbReference type="EMBL" id="AP018050">
    <property type="protein sequence ID" value="BBA30145.1"/>
    <property type="molecule type" value="Genomic_DNA"/>
</dbReference>
<evidence type="ECO:0000313" key="2">
    <source>
        <dbReference type="Proteomes" id="UP000267517"/>
    </source>
</evidence>
<evidence type="ECO:0000313" key="1">
    <source>
        <dbReference type="EMBL" id="BBA30145.1"/>
    </source>
</evidence>
<sequence length="33" mass="4003">MTNCIKFFSKSLYEKYNENLLDNRLENSNFARV</sequence>
<gene>
    <name evidence="1" type="ORF">PMEL_200673</name>
</gene>
<name>A0A250KM52_9BACT</name>
<accession>A0A250KM52</accession>
<proteinExistence type="predicted"/>
<organism evidence="1 2">
    <name type="scientific">Prevotella melaninogenica</name>
    <dbReference type="NCBI Taxonomy" id="28132"/>
    <lineage>
        <taxon>Bacteria</taxon>
        <taxon>Pseudomonadati</taxon>
        <taxon>Bacteroidota</taxon>
        <taxon>Bacteroidia</taxon>
        <taxon>Bacteroidales</taxon>
        <taxon>Prevotellaceae</taxon>
        <taxon>Prevotella</taxon>
    </lineage>
</organism>